<name>A0A5S5DQT2_9FLAO</name>
<dbReference type="EMBL" id="VNIA01000003">
    <property type="protein sequence ID" value="TYP98085.1"/>
    <property type="molecule type" value="Genomic_DNA"/>
</dbReference>
<proteinExistence type="predicted"/>
<protein>
    <submittedName>
        <fullName evidence="2">Uncharacterized protein</fullName>
    </submittedName>
</protein>
<evidence type="ECO:0000256" key="1">
    <source>
        <dbReference type="SAM" id="SignalP"/>
    </source>
</evidence>
<organism evidence="2 3">
    <name type="scientific">Tenacibaculum adriaticum</name>
    <dbReference type="NCBI Taxonomy" id="413713"/>
    <lineage>
        <taxon>Bacteria</taxon>
        <taxon>Pseudomonadati</taxon>
        <taxon>Bacteroidota</taxon>
        <taxon>Flavobacteriia</taxon>
        <taxon>Flavobacteriales</taxon>
        <taxon>Flavobacteriaceae</taxon>
        <taxon>Tenacibaculum</taxon>
    </lineage>
</organism>
<evidence type="ECO:0000313" key="3">
    <source>
        <dbReference type="Proteomes" id="UP000323136"/>
    </source>
</evidence>
<feature type="signal peptide" evidence="1">
    <location>
        <begin position="1"/>
        <end position="27"/>
    </location>
</feature>
<keyword evidence="3" id="KW-1185">Reference proteome</keyword>
<accession>A0A5S5DQT2</accession>
<reference evidence="2 3" key="1">
    <citation type="submission" date="2019-07" db="EMBL/GenBank/DDBJ databases">
        <title>Genomic Encyclopedia of Type Strains, Phase IV (KMG-IV): sequencing the most valuable type-strain genomes for metagenomic binning, comparative biology and taxonomic classification.</title>
        <authorList>
            <person name="Goeker M."/>
        </authorList>
    </citation>
    <scope>NUCLEOTIDE SEQUENCE [LARGE SCALE GENOMIC DNA]</scope>
    <source>
        <strain evidence="2 3">DSM 18961</strain>
    </source>
</reference>
<gene>
    <name evidence="2" type="ORF">C7447_103255</name>
</gene>
<keyword evidence="1" id="KW-0732">Signal</keyword>
<sequence>MRKPFNKYLFFIIALLLSGFANLPANQDYNTIGNPFFNNHKEIADVKSDSLYQHLNFVSFNPSQQENENKIITEVIDLENLEEVNENLSFNHKSTLFGNSQILGWFSSKLQNKIQYFKPYFGKVSLRLYVKFQVFRI</sequence>
<dbReference type="AlphaFoldDB" id="A0A5S5DQT2"/>
<dbReference type="Proteomes" id="UP000323136">
    <property type="component" value="Unassembled WGS sequence"/>
</dbReference>
<feature type="chain" id="PRO_5024307494" evidence="1">
    <location>
        <begin position="28"/>
        <end position="137"/>
    </location>
</feature>
<evidence type="ECO:0000313" key="2">
    <source>
        <dbReference type="EMBL" id="TYP98085.1"/>
    </source>
</evidence>
<comment type="caution">
    <text evidence="2">The sequence shown here is derived from an EMBL/GenBank/DDBJ whole genome shotgun (WGS) entry which is preliminary data.</text>
</comment>